<evidence type="ECO:0000256" key="8">
    <source>
        <dbReference type="ARBA" id="ARBA00023170"/>
    </source>
</evidence>
<dbReference type="InterPro" id="IPR035500">
    <property type="entry name" value="NHR-like_dom_sf"/>
</dbReference>
<dbReference type="HOGENOM" id="CLU_042336_0_0_1"/>
<gene>
    <name evidence="13" type="ORF">CAEBREN_10272</name>
</gene>
<comment type="subcellular location">
    <subcellularLocation>
        <location evidence="1">Nucleus</location>
    </subcellularLocation>
</comment>
<dbReference type="InterPro" id="IPR013088">
    <property type="entry name" value="Znf_NHR/GATA"/>
</dbReference>
<evidence type="ECO:0000256" key="7">
    <source>
        <dbReference type="ARBA" id="ARBA00023163"/>
    </source>
</evidence>
<dbReference type="PANTHER" id="PTHR45805">
    <property type="entry name" value="NUCLEAR HORMONE RECEPTOR HR3-RELATED"/>
    <property type="match status" value="1"/>
</dbReference>
<evidence type="ECO:0000313" key="13">
    <source>
        <dbReference type="EMBL" id="EGT45941.1"/>
    </source>
</evidence>
<dbReference type="PROSITE" id="PS51030">
    <property type="entry name" value="NUCLEAR_REC_DBD_2"/>
    <property type="match status" value="1"/>
</dbReference>
<dbReference type="SUPFAM" id="SSF48508">
    <property type="entry name" value="Nuclear receptor ligand-binding domain"/>
    <property type="match status" value="1"/>
</dbReference>
<dbReference type="OMA" id="CTENDES"/>
<dbReference type="GO" id="GO:0004879">
    <property type="term" value="F:nuclear receptor activity"/>
    <property type="evidence" value="ECO:0007669"/>
    <property type="project" value="TreeGrafter"/>
</dbReference>
<keyword evidence="3" id="KW-0863">Zinc-finger</keyword>
<dbReference type="InParanoid" id="G0MWG1"/>
<dbReference type="Gene3D" id="1.10.565.10">
    <property type="entry name" value="Retinoid X Receptor"/>
    <property type="match status" value="1"/>
</dbReference>
<feature type="chain" id="PRO_5003403745" description="Nuclear receptor domain-containing protein" evidence="11">
    <location>
        <begin position="17"/>
        <end position="521"/>
    </location>
</feature>
<feature type="region of interest" description="Disordered" evidence="10">
    <location>
        <begin position="233"/>
        <end position="265"/>
    </location>
</feature>
<keyword evidence="2" id="KW-0479">Metal-binding</keyword>
<dbReference type="PANTHER" id="PTHR45805:SF2">
    <property type="entry name" value="NUCLEAR HORMONE RECEPTOR HR3-RELATED"/>
    <property type="match status" value="1"/>
</dbReference>
<evidence type="ECO:0000313" key="14">
    <source>
        <dbReference type="Proteomes" id="UP000008068"/>
    </source>
</evidence>
<keyword evidence="7" id="KW-0804">Transcription</keyword>
<dbReference type="GO" id="GO:0005634">
    <property type="term" value="C:nucleus"/>
    <property type="evidence" value="ECO:0007669"/>
    <property type="project" value="UniProtKB-SubCell"/>
</dbReference>
<keyword evidence="6" id="KW-0238">DNA-binding</keyword>
<dbReference type="SUPFAM" id="SSF57716">
    <property type="entry name" value="Glucocorticoid receptor-like (DNA-binding domain)"/>
    <property type="match status" value="1"/>
</dbReference>
<protein>
    <recommendedName>
        <fullName evidence="12">Nuclear receptor domain-containing protein</fullName>
    </recommendedName>
</protein>
<keyword evidence="9" id="KW-0539">Nucleus</keyword>
<evidence type="ECO:0000256" key="11">
    <source>
        <dbReference type="SAM" id="SignalP"/>
    </source>
</evidence>
<dbReference type="EMBL" id="GL379816">
    <property type="protein sequence ID" value="EGT45941.1"/>
    <property type="molecule type" value="Genomic_DNA"/>
</dbReference>
<keyword evidence="8" id="KW-0675">Receptor</keyword>
<dbReference type="Gene3D" id="3.30.50.10">
    <property type="entry name" value="Erythroid Transcription Factor GATA-1, subunit A"/>
    <property type="match status" value="1"/>
</dbReference>
<feature type="signal peptide" evidence="11">
    <location>
        <begin position="1"/>
        <end position="16"/>
    </location>
</feature>
<keyword evidence="4" id="KW-0862">Zinc</keyword>
<reference evidence="14" key="1">
    <citation type="submission" date="2011-07" db="EMBL/GenBank/DDBJ databases">
        <authorList>
            <consortium name="Caenorhabditis brenneri Sequencing and Analysis Consortium"/>
            <person name="Wilson R.K."/>
        </authorList>
    </citation>
    <scope>NUCLEOTIDE SEQUENCE [LARGE SCALE GENOMIC DNA]</scope>
    <source>
        <strain evidence="14">PB2801</strain>
    </source>
</reference>
<evidence type="ECO:0000256" key="4">
    <source>
        <dbReference type="ARBA" id="ARBA00022833"/>
    </source>
</evidence>
<feature type="domain" description="Nuclear receptor" evidence="12">
    <location>
        <begin position="84"/>
        <end position="159"/>
    </location>
</feature>
<evidence type="ECO:0000259" key="12">
    <source>
        <dbReference type="PROSITE" id="PS51030"/>
    </source>
</evidence>
<dbReference type="eggNOG" id="KOG4846">
    <property type="taxonomic scope" value="Eukaryota"/>
</dbReference>
<proteinExistence type="predicted"/>
<dbReference type="Pfam" id="PF00105">
    <property type="entry name" value="zf-C4"/>
    <property type="match status" value="1"/>
</dbReference>
<dbReference type="STRING" id="135651.G0MWG1"/>
<dbReference type="AlphaFoldDB" id="G0MWG1"/>
<keyword evidence="14" id="KW-1185">Reference proteome</keyword>
<keyword evidence="11" id="KW-0732">Signal</keyword>
<evidence type="ECO:0000256" key="5">
    <source>
        <dbReference type="ARBA" id="ARBA00023015"/>
    </source>
</evidence>
<dbReference type="PROSITE" id="PS51257">
    <property type="entry name" value="PROKAR_LIPOPROTEIN"/>
    <property type="match status" value="1"/>
</dbReference>
<feature type="compositionally biased region" description="Basic and acidic residues" evidence="10">
    <location>
        <begin position="240"/>
        <end position="251"/>
    </location>
</feature>
<evidence type="ECO:0000256" key="1">
    <source>
        <dbReference type="ARBA" id="ARBA00004123"/>
    </source>
</evidence>
<evidence type="ECO:0000256" key="6">
    <source>
        <dbReference type="ARBA" id="ARBA00023125"/>
    </source>
</evidence>
<organism evidence="14">
    <name type="scientific">Caenorhabditis brenneri</name>
    <name type="common">Nematode worm</name>
    <dbReference type="NCBI Taxonomy" id="135651"/>
    <lineage>
        <taxon>Eukaryota</taxon>
        <taxon>Metazoa</taxon>
        <taxon>Ecdysozoa</taxon>
        <taxon>Nematoda</taxon>
        <taxon>Chromadorea</taxon>
        <taxon>Rhabditida</taxon>
        <taxon>Rhabditina</taxon>
        <taxon>Rhabditomorpha</taxon>
        <taxon>Rhabditoidea</taxon>
        <taxon>Rhabditidae</taxon>
        <taxon>Peloderinae</taxon>
        <taxon>Caenorhabditis</taxon>
    </lineage>
</organism>
<accession>G0MWG1</accession>
<dbReference type="GO" id="GO:0008270">
    <property type="term" value="F:zinc ion binding"/>
    <property type="evidence" value="ECO:0007669"/>
    <property type="project" value="UniProtKB-KW"/>
</dbReference>
<dbReference type="Proteomes" id="UP000008068">
    <property type="component" value="Unassembled WGS sequence"/>
</dbReference>
<dbReference type="SMART" id="SM00399">
    <property type="entry name" value="ZnF_C4"/>
    <property type="match status" value="1"/>
</dbReference>
<name>G0MWG1_CAEBE</name>
<evidence type="ECO:0000256" key="3">
    <source>
        <dbReference type="ARBA" id="ARBA00022771"/>
    </source>
</evidence>
<evidence type="ECO:0000256" key="9">
    <source>
        <dbReference type="ARBA" id="ARBA00023242"/>
    </source>
</evidence>
<keyword evidence="5" id="KW-0805">Transcription regulation</keyword>
<dbReference type="InterPro" id="IPR001628">
    <property type="entry name" value="Znf_hrmn_rcpt"/>
</dbReference>
<dbReference type="GO" id="GO:0000978">
    <property type="term" value="F:RNA polymerase II cis-regulatory region sequence-specific DNA binding"/>
    <property type="evidence" value="ECO:0007669"/>
    <property type="project" value="TreeGrafter"/>
</dbReference>
<evidence type="ECO:0000256" key="2">
    <source>
        <dbReference type="ARBA" id="ARBA00022723"/>
    </source>
</evidence>
<evidence type="ECO:0000256" key="10">
    <source>
        <dbReference type="SAM" id="MobiDB-lite"/>
    </source>
</evidence>
<sequence>MKFFFLFFALIASTIAISCYSRKAYGNTKTTIIKDMKFCYALFSADGRMYSFNGMNSDPMGFHGLIWHDEAKDVCQLKMSSTDRVLCQVCGDVAQRNYNGVQVCDACRVFFLDYKKIQQKLICKKENCIITVKNRKKSCHFCRFEKCKSLGMDKKKIVAQVLTPEKLAPQLTQTMENQLHQCTENDESELQKIVEQLTLQDEAPEKITQQAASQAHTSQELSPEHTLGELIEITGNKSSDSSKAKKPDLGGRKTKQCAPAVTQSSLPVQDQQKIALKPTPKEVKKRIQKIFQLYDRFCSYTSEKTKATVQKDFGWNYNRTINVNSNRVSAWVHYSGLINNDLDLLLKFVAGLHMTLDTDCLKYMFWKQAFVLLFAWVARGISNNGFQMGEGQFVPEEVFFLLYGRDVAKKMIDLADEIRGLQFTDHDMAMCIVFLFFQPLEENDPLVGRVNPEEYDELRNAFKQYESTEKLRFQEVAKLIPKLNELHELYKKEVGSYVMENKDYFPAGDLFDAMFIDVPEQ</sequence>
<dbReference type="PRINTS" id="PR00047">
    <property type="entry name" value="STROIDFINGER"/>
</dbReference>